<protein>
    <submittedName>
        <fullName evidence="1">Uncharacterized protein</fullName>
    </submittedName>
</protein>
<accession>A0AAV6SNA3</accession>
<reference evidence="1 2" key="1">
    <citation type="journal article" date="2021" name="Sci. Rep.">
        <title>Chromosome anchoring in Senegalese sole (Solea senegalensis) reveals sex-associated markers and genome rearrangements in flatfish.</title>
        <authorList>
            <person name="Guerrero-Cozar I."/>
            <person name="Gomez-Garrido J."/>
            <person name="Berbel C."/>
            <person name="Martinez-Blanch J.F."/>
            <person name="Alioto T."/>
            <person name="Claros M.G."/>
            <person name="Gagnaire P.A."/>
            <person name="Manchado M."/>
        </authorList>
    </citation>
    <scope>NUCLEOTIDE SEQUENCE [LARGE SCALE GENOMIC DNA]</scope>
    <source>
        <strain evidence="1">Sse05_10M</strain>
    </source>
</reference>
<dbReference type="EMBL" id="JAGKHQ010000004">
    <property type="protein sequence ID" value="KAG7518353.1"/>
    <property type="molecule type" value="Genomic_DNA"/>
</dbReference>
<evidence type="ECO:0000313" key="1">
    <source>
        <dbReference type="EMBL" id="KAG7518353.1"/>
    </source>
</evidence>
<comment type="caution">
    <text evidence="1">The sequence shown here is derived from an EMBL/GenBank/DDBJ whole genome shotgun (WGS) entry which is preliminary data.</text>
</comment>
<name>A0AAV6SNA3_SOLSE</name>
<dbReference type="AlphaFoldDB" id="A0AAV6SNA3"/>
<organism evidence="1 2">
    <name type="scientific">Solea senegalensis</name>
    <name type="common">Senegalese sole</name>
    <dbReference type="NCBI Taxonomy" id="28829"/>
    <lineage>
        <taxon>Eukaryota</taxon>
        <taxon>Metazoa</taxon>
        <taxon>Chordata</taxon>
        <taxon>Craniata</taxon>
        <taxon>Vertebrata</taxon>
        <taxon>Euteleostomi</taxon>
        <taxon>Actinopterygii</taxon>
        <taxon>Neopterygii</taxon>
        <taxon>Teleostei</taxon>
        <taxon>Neoteleostei</taxon>
        <taxon>Acanthomorphata</taxon>
        <taxon>Carangaria</taxon>
        <taxon>Pleuronectiformes</taxon>
        <taxon>Pleuronectoidei</taxon>
        <taxon>Soleidae</taxon>
        <taxon>Solea</taxon>
    </lineage>
</organism>
<proteinExistence type="predicted"/>
<keyword evidence="2" id="KW-1185">Reference proteome</keyword>
<sequence length="73" mass="8108">MSGSYMTEANISSSASLSFRFIIQTHRAFSGVVPRPGRLTKSSVIFKPCCVLLESKRAIDLQHYLITVGVYQL</sequence>
<dbReference type="Proteomes" id="UP000693946">
    <property type="component" value="Linkage Group LG12"/>
</dbReference>
<gene>
    <name evidence="1" type="ORF">JOB18_032383</name>
</gene>
<evidence type="ECO:0000313" key="2">
    <source>
        <dbReference type="Proteomes" id="UP000693946"/>
    </source>
</evidence>